<sequence length="266" mass="30392">MKFIQRTSTQLKLQIIPLLIWMVGGIVMMVGVEESHKIGRYRVICDRLPDSGHCEVSQSSFWQTHRQTFLLKDLQGAEVVLRNSRNRNTAYKVVLRLPGRLIPLHDFLSSNRRAHQKQADRINQFVQDSTQSNLTISRNMFGLMITSFLFFCGMGLLIMACFGQIIILKLDKRSNQFILTWRGLLGTKRIEHPLGNIARSYVEPGISRRSGHKTYIIKVMLTSGETFALTSYYSSGYEGKLRITQEIHSFLGIEPTETTDPKSLVP</sequence>
<protein>
    <recommendedName>
        <fullName evidence="4">DUF3592 domain-containing protein</fullName>
    </recommendedName>
</protein>
<organism evidence="2 3">
    <name type="scientific">Laspinema palackyanum D2a</name>
    <dbReference type="NCBI Taxonomy" id="2953684"/>
    <lineage>
        <taxon>Bacteria</taxon>
        <taxon>Bacillati</taxon>
        <taxon>Cyanobacteriota</taxon>
        <taxon>Cyanophyceae</taxon>
        <taxon>Oscillatoriophycideae</taxon>
        <taxon>Oscillatoriales</taxon>
        <taxon>Laspinemataceae</taxon>
        <taxon>Laspinema</taxon>
        <taxon>Laspinema palackyanum</taxon>
    </lineage>
</organism>
<keyword evidence="3" id="KW-1185">Reference proteome</keyword>
<reference evidence="2 3" key="1">
    <citation type="journal article" date="2022" name="Front. Microbiol.">
        <title>High genomic differentiation and limited gene flow indicate recent cryptic speciation within the genus Laspinema (cyanobacteria).</title>
        <authorList>
            <person name="Stanojkovic A."/>
            <person name="Skoupy S."/>
            <person name="Skaloud P."/>
            <person name="Dvorak P."/>
        </authorList>
    </citation>
    <scope>NUCLEOTIDE SEQUENCE [LARGE SCALE GENOMIC DNA]</scope>
    <source>
        <strain evidence="2 3">D2a</strain>
    </source>
</reference>
<feature type="transmembrane region" description="Helical" evidence="1">
    <location>
        <begin position="141"/>
        <end position="167"/>
    </location>
</feature>
<dbReference type="RefSeq" id="WP_368006785.1">
    <property type="nucleotide sequence ID" value="NZ_JAMXFF010000017.1"/>
</dbReference>
<gene>
    <name evidence="2" type="ORF">NG799_12655</name>
</gene>
<dbReference type="Proteomes" id="UP001525890">
    <property type="component" value="Unassembled WGS sequence"/>
</dbReference>
<evidence type="ECO:0000313" key="2">
    <source>
        <dbReference type="EMBL" id="MCT7967187.1"/>
    </source>
</evidence>
<evidence type="ECO:0008006" key="4">
    <source>
        <dbReference type="Google" id="ProtNLM"/>
    </source>
</evidence>
<evidence type="ECO:0000313" key="3">
    <source>
        <dbReference type="Proteomes" id="UP001525890"/>
    </source>
</evidence>
<evidence type="ECO:0000256" key="1">
    <source>
        <dbReference type="SAM" id="Phobius"/>
    </source>
</evidence>
<dbReference type="EMBL" id="JAMXFF010000017">
    <property type="protein sequence ID" value="MCT7967187.1"/>
    <property type="molecule type" value="Genomic_DNA"/>
</dbReference>
<name>A0ABT2MRM3_9CYAN</name>
<accession>A0ABT2MRM3</accession>
<feature type="transmembrane region" description="Helical" evidence="1">
    <location>
        <begin position="15"/>
        <end position="32"/>
    </location>
</feature>
<keyword evidence="1" id="KW-1133">Transmembrane helix</keyword>
<keyword evidence="1" id="KW-0812">Transmembrane</keyword>
<proteinExistence type="predicted"/>
<keyword evidence="1" id="KW-0472">Membrane</keyword>
<comment type="caution">
    <text evidence="2">The sequence shown here is derived from an EMBL/GenBank/DDBJ whole genome shotgun (WGS) entry which is preliminary data.</text>
</comment>